<keyword evidence="1" id="KW-0805">Transcription regulation</keyword>
<name>A0ABW4P817_9NOCA</name>
<evidence type="ECO:0000256" key="2">
    <source>
        <dbReference type="ARBA" id="ARBA00023125"/>
    </source>
</evidence>
<organism evidence="5 6">
    <name type="scientific">Rhodococcus gannanensis</name>
    <dbReference type="NCBI Taxonomy" id="1960308"/>
    <lineage>
        <taxon>Bacteria</taxon>
        <taxon>Bacillati</taxon>
        <taxon>Actinomycetota</taxon>
        <taxon>Actinomycetes</taxon>
        <taxon>Mycobacteriales</taxon>
        <taxon>Nocardiaceae</taxon>
        <taxon>Rhodococcus</taxon>
    </lineage>
</organism>
<dbReference type="InterPro" id="IPR011711">
    <property type="entry name" value="GntR_C"/>
</dbReference>
<dbReference type="Gene3D" id="1.10.10.10">
    <property type="entry name" value="Winged helix-like DNA-binding domain superfamily/Winged helix DNA-binding domain"/>
    <property type="match status" value="1"/>
</dbReference>
<dbReference type="CDD" id="cd07377">
    <property type="entry name" value="WHTH_GntR"/>
    <property type="match status" value="1"/>
</dbReference>
<dbReference type="SMART" id="SM00895">
    <property type="entry name" value="FCD"/>
    <property type="match status" value="1"/>
</dbReference>
<evidence type="ECO:0000259" key="4">
    <source>
        <dbReference type="PROSITE" id="PS50949"/>
    </source>
</evidence>
<accession>A0ABW4P817</accession>
<comment type="caution">
    <text evidence="5">The sequence shown here is derived from an EMBL/GenBank/DDBJ whole genome shotgun (WGS) entry which is preliminary data.</text>
</comment>
<protein>
    <submittedName>
        <fullName evidence="5">GntR family transcriptional regulator</fullName>
    </submittedName>
</protein>
<dbReference type="InterPro" id="IPR000524">
    <property type="entry name" value="Tscrpt_reg_HTH_GntR"/>
</dbReference>
<dbReference type="InterPro" id="IPR008920">
    <property type="entry name" value="TF_FadR/GntR_C"/>
</dbReference>
<dbReference type="SMART" id="SM00345">
    <property type="entry name" value="HTH_GNTR"/>
    <property type="match status" value="1"/>
</dbReference>
<reference evidence="6" key="1">
    <citation type="journal article" date="2019" name="Int. J. Syst. Evol. Microbiol.">
        <title>The Global Catalogue of Microorganisms (GCM) 10K type strain sequencing project: providing services to taxonomists for standard genome sequencing and annotation.</title>
        <authorList>
            <consortium name="The Broad Institute Genomics Platform"/>
            <consortium name="The Broad Institute Genome Sequencing Center for Infectious Disease"/>
            <person name="Wu L."/>
            <person name="Ma J."/>
        </authorList>
    </citation>
    <scope>NUCLEOTIDE SEQUENCE [LARGE SCALE GENOMIC DNA]</scope>
    <source>
        <strain evidence="6">DT72</strain>
    </source>
</reference>
<evidence type="ECO:0000313" key="5">
    <source>
        <dbReference type="EMBL" id="MFD1813190.1"/>
    </source>
</evidence>
<keyword evidence="2" id="KW-0238">DNA-binding</keyword>
<dbReference type="Proteomes" id="UP001597286">
    <property type="component" value="Unassembled WGS sequence"/>
</dbReference>
<dbReference type="RefSeq" id="WP_378485678.1">
    <property type="nucleotide sequence ID" value="NZ_JBHUFB010000010.1"/>
</dbReference>
<evidence type="ECO:0000313" key="6">
    <source>
        <dbReference type="Proteomes" id="UP001597286"/>
    </source>
</evidence>
<dbReference type="SUPFAM" id="SSF48008">
    <property type="entry name" value="GntR ligand-binding domain-like"/>
    <property type="match status" value="1"/>
</dbReference>
<dbReference type="Pfam" id="PF07729">
    <property type="entry name" value="FCD"/>
    <property type="match status" value="1"/>
</dbReference>
<keyword evidence="6" id="KW-1185">Reference proteome</keyword>
<dbReference type="Gene3D" id="1.20.120.530">
    <property type="entry name" value="GntR ligand-binding domain-like"/>
    <property type="match status" value="1"/>
</dbReference>
<dbReference type="PANTHER" id="PTHR43537">
    <property type="entry name" value="TRANSCRIPTIONAL REGULATOR, GNTR FAMILY"/>
    <property type="match status" value="1"/>
</dbReference>
<dbReference type="SUPFAM" id="SSF46785">
    <property type="entry name" value="Winged helix' DNA-binding domain"/>
    <property type="match status" value="1"/>
</dbReference>
<evidence type="ECO:0000256" key="1">
    <source>
        <dbReference type="ARBA" id="ARBA00023015"/>
    </source>
</evidence>
<gene>
    <name evidence="5" type="ORF">ACFSJG_13275</name>
</gene>
<dbReference type="Pfam" id="PF00392">
    <property type="entry name" value="GntR"/>
    <property type="match status" value="1"/>
</dbReference>
<proteinExistence type="predicted"/>
<sequence length="214" mass="23645">MTTTERELLAESVHATLREQIFAGELLPGTALSVPALAAKLNVSRTPVREAVQQLINDGIAVYTRNAGAKVDVVDDETIREVFAVREVLDGLAGYQATLRATHQHVEDLVAMVDEQRALLDQPADQRRDARNDLDFHTAIRDVAANKPLREALFRLDAQAHLYRSDMWALEANRRIAVDEHERIVAAIRSGDADGARAACCAHVAGLAVRIRRR</sequence>
<dbReference type="InterPro" id="IPR036390">
    <property type="entry name" value="WH_DNA-bd_sf"/>
</dbReference>
<dbReference type="InterPro" id="IPR036388">
    <property type="entry name" value="WH-like_DNA-bd_sf"/>
</dbReference>
<feature type="domain" description="HTH gntR-type" evidence="4">
    <location>
        <begin position="7"/>
        <end position="74"/>
    </location>
</feature>
<evidence type="ECO:0000256" key="3">
    <source>
        <dbReference type="ARBA" id="ARBA00023163"/>
    </source>
</evidence>
<dbReference type="EMBL" id="JBHUFB010000010">
    <property type="protein sequence ID" value="MFD1813190.1"/>
    <property type="molecule type" value="Genomic_DNA"/>
</dbReference>
<dbReference type="PANTHER" id="PTHR43537:SF24">
    <property type="entry name" value="GLUCONATE OPERON TRANSCRIPTIONAL REPRESSOR"/>
    <property type="match status" value="1"/>
</dbReference>
<keyword evidence="3" id="KW-0804">Transcription</keyword>
<dbReference type="PROSITE" id="PS50949">
    <property type="entry name" value="HTH_GNTR"/>
    <property type="match status" value="1"/>
</dbReference>